<proteinExistence type="predicted"/>
<accession>A0A7G8T893</accession>
<dbReference type="Pfam" id="PF00149">
    <property type="entry name" value="Metallophos"/>
    <property type="match status" value="1"/>
</dbReference>
<gene>
    <name evidence="2" type="ORF">HCR03_14065</name>
</gene>
<reference evidence="2 3" key="1">
    <citation type="submission" date="2020-08" db="EMBL/GenBank/DDBJ databases">
        <title>The isolate Caproiciproducens sp. 7D4C2 produces n-caproate at mildly acidic conditions from hexoses: genome and rBOX comparison with related strains and chain-elongating bacteria.</title>
        <authorList>
            <person name="Esquivel-Elizondo S."/>
            <person name="Bagci C."/>
            <person name="Temovska M."/>
            <person name="Jeon B.S."/>
            <person name="Bessarab I."/>
            <person name="Williams R.B.H."/>
            <person name="Huson D.H."/>
            <person name="Angenent L.T."/>
        </authorList>
    </citation>
    <scope>NUCLEOTIDE SEQUENCE [LARGE SCALE GENOMIC DNA]</scope>
    <source>
        <strain evidence="2 3">7D4C2</strain>
    </source>
</reference>
<sequence>MIYITGDTHGNFSHVVSLCEKIHTSAEDVLIILGDAGINGFGKEQDRRLKRALSRLPITLFCIHGNHEERPQNIPGYAETLWRGGTVFVEPEFPRLLFAKDGEIYDFGGKRCLVIGGAYSVDKYYRLARGRCWWADEQPSAEIKARVEKRLEKENWRVDIVLTHTCPLQYEPTEVFLPGIDQSTVDKSTEEWLDTIERRLSYEKWYCGHYHTSKQVDRLVFMFQDIRTFPVDG</sequence>
<dbReference type="AlphaFoldDB" id="A0A7G8T893"/>
<evidence type="ECO:0000313" key="3">
    <source>
        <dbReference type="Proteomes" id="UP000515909"/>
    </source>
</evidence>
<dbReference type="GO" id="GO:0016787">
    <property type="term" value="F:hydrolase activity"/>
    <property type="evidence" value="ECO:0007669"/>
    <property type="project" value="InterPro"/>
</dbReference>
<dbReference type="KEGG" id="cfem:HCR03_14065"/>
<organism evidence="2 3">
    <name type="scientific">Caproicibacter fermentans</name>
    <dbReference type="NCBI Taxonomy" id="2576756"/>
    <lineage>
        <taxon>Bacteria</taxon>
        <taxon>Bacillati</taxon>
        <taxon>Bacillota</taxon>
        <taxon>Clostridia</taxon>
        <taxon>Eubacteriales</taxon>
        <taxon>Acutalibacteraceae</taxon>
        <taxon>Caproicibacter</taxon>
    </lineage>
</organism>
<dbReference type="InterPro" id="IPR004843">
    <property type="entry name" value="Calcineurin-like_PHP"/>
</dbReference>
<dbReference type="RefSeq" id="WP_187034821.1">
    <property type="nucleotide sequence ID" value="NZ_CP060286.1"/>
</dbReference>
<dbReference type="InterPro" id="IPR029052">
    <property type="entry name" value="Metallo-depent_PP-like"/>
</dbReference>
<dbReference type="Proteomes" id="UP000515909">
    <property type="component" value="Chromosome"/>
</dbReference>
<evidence type="ECO:0000259" key="1">
    <source>
        <dbReference type="Pfam" id="PF00149"/>
    </source>
</evidence>
<feature type="domain" description="Calcineurin-like phosphoesterase" evidence="1">
    <location>
        <begin position="2"/>
        <end position="212"/>
    </location>
</feature>
<name>A0A7G8T893_9FIRM</name>
<evidence type="ECO:0000313" key="2">
    <source>
        <dbReference type="EMBL" id="QNK39834.1"/>
    </source>
</evidence>
<protein>
    <submittedName>
        <fullName evidence="2">Metallophosphoesterase</fullName>
    </submittedName>
</protein>
<dbReference type="Gene3D" id="3.60.21.10">
    <property type="match status" value="1"/>
</dbReference>
<dbReference type="EMBL" id="CP060286">
    <property type="protein sequence ID" value="QNK39834.1"/>
    <property type="molecule type" value="Genomic_DNA"/>
</dbReference>
<dbReference type="SUPFAM" id="SSF56300">
    <property type="entry name" value="Metallo-dependent phosphatases"/>
    <property type="match status" value="1"/>
</dbReference>